<evidence type="ECO:0000256" key="14">
    <source>
        <dbReference type="ARBA" id="ARBA00023170"/>
    </source>
</evidence>
<comment type="subunit">
    <text evidence="20">Homotetramer. Can also form heterotetramers with RYR2. Identified in a complex composed of RYR1, PDE4D, PKA, FKBP1A and protein phosphatase 1 (PP1). Repeated very high-level exercise decreases interaction with PDE4D and protein phosphatase 1 (PP1). Interacts with CALM; CALM with bound calcium inhibits the RYR1 channel activity. Interacts with S100A1. Interacts with FKBP1A; this stabilizes the closed conformation of the channel. Interacts with CACNA1S; interaction with CACNA1S is important for activation of the RYR1 channel. Interacts with CACNB1. Interacts with TRDN and ASPH; these interactions stimulate RYR1 channel activity. Interacts with SELENON. Interacts with scorpion calcins (AC P0DPT1; AC P0DM30; AC A0A1L4BJ42; AC P59868; AC P60254; AC B8QG00; AC L0GBR1; AC P60252; AC P60253).</text>
</comment>
<keyword evidence="3" id="KW-0217">Developmental protein</keyword>
<evidence type="ECO:0000313" key="23">
    <source>
        <dbReference type="Ensembl" id="ENSSFAP00005046376.1"/>
    </source>
</evidence>
<dbReference type="InterPro" id="IPR000699">
    <property type="entry name" value="RIH_dom"/>
</dbReference>
<keyword evidence="4" id="KW-0597">Phosphoprotein</keyword>
<dbReference type="Gene3D" id="1.10.490.160">
    <property type="match status" value="2"/>
</dbReference>
<dbReference type="SUPFAM" id="SSF49899">
    <property type="entry name" value="Concanavalin A-like lectins/glucanases"/>
    <property type="match status" value="1"/>
</dbReference>
<keyword evidence="5" id="KW-0813">Transport</keyword>
<dbReference type="InterPro" id="IPR035910">
    <property type="entry name" value="RyR/IP3R_RIH_dom_sf"/>
</dbReference>
<dbReference type="InterPro" id="IPR013320">
    <property type="entry name" value="ConA-like_dom_sf"/>
</dbReference>
<dbReference type="Pfam" id="PF02815">
    <property type="entry name" value="MIR"/>
    <property type="match status" value="1"/>
</dbReference>
<dbReference type="InterPro" id="IPR003877">
    <property type="entry name" value="SPRY_dom"/>
</dbReference>
<evidence type="ECO:0000256" key="17">
    <source>
        <dbReference type="ARBA" id="ARBA00032969"/>
    </source>
</evidence>
<evidence type="ECO:0000256" key="18">
    <source>
        <dbReference type="ARBA" id="ARBA00033030"/>
    </source>
</evidence>
<keyword evidence="7" id="KW-0479">Metal-binding</keyword>
<accession>A0A672IWY8</accession>
<reference evidence="23" key="1">
    <citation type="submission" date="2019-06" db="EMBL/GenBank/DDBJ databases">
        <authorList>
            <consortium name="Wellcome Sanger Institute Data Sharing"/>
        </authorList>
    </citation>
    <scope>NUCLEOTIDE SEQUENCE [LARGE SCALE GENOMIC DNA]</scope>
</reference>
<evidence type="ECO:0000256" key="20">
    <source>
        <dbReference type="ARBA" id="ARBA00046784"/>
    </source>
</evidence>
<dbReference type="SUPFAM" id="SSF100909">
    <property type="entry name" value="IP3 receptor type 1 binding core, domain 2"/>
    <property type="match status" value="1"/>
</dbReference>
<dbReference type="InterPro" id="IPR013333">
    <property type="entry name" value="Ryan_recept"/>
</dbReference>
<dbReference type="InterPro" id="IPR036300">
    <property type="entry name" value="MIR_dom_sf"/>
</dbReference>
<evidence type="ECO:0000256" key="8">
    <source>
        <dbReference type="ARBA" id="ARBA00022737"/>
    </source>
</evidence>
<dbReference type="FunFam" id="2.60.120.920:FF:000002">
    <property type="entry name" value="ryanodine receptor isoform X2"/>
    <property type="match status" value="1"/>
</dbReference>
<evidence type="ECO:0000256" key="19">
    <source>
        <dbReference type="ARBA" id="ARBA00045680"/>
    </source>
</evidence>
<dbReference type="SMART" id="SM00472">
    <property type="entry name" value="MIR"/>
    <property type="match status" value="4"/>
</dbReference>
<dbReference type="InterPro" id="IPR015925">
    <property type="entry name" value="Ryanodine_IP3_receptor"/>
</dbReference>
<feature type="domain" description="MIR" evidence="22">
    <location>
        <begin position="213"/>
        <end position="268"/>
    </location>
</feature>
<dbReference type="InterPro" id="IPR003032">
    <property type="entry name" value="Ryanodine_rcpt"/>
</dbReference>
<evidence type="ECO:0000256" key="11">
    <source>
        <dbReference type="ARBA" id="ARBA00022837"/>
    </source>
</evidence>
<dbReference type="GO" id="GO:0005790">
    <property type="term" value="C:smooth endoplasmic reticulum"/>
    <property type="evidence" value="ECO:0007669"/>
    <property type="project" value="TreeGrafter"/>
</dbReference>
<proteinExistence type="predicted"/>
<dbReference type="InterPro" id="IPR014821">
    <property type="entry name" value="Ins145_P3_rcpt"/>
</dbReference>
<dbReference type="InterPro" id="IPR016093">
    <property type="entry name" value="MIR_motif"/>
</dbReference>
<keyword evidence="24" id="KW-1185">Reference proteome</keyword>
<organism evidence="23 24">
    <name type="scientific">Salarias fasciatus</name>
    <name type="common">Jewelled blenny</name>
    <name type="synonym">Blennius fasciatus</name>
    <dbReference type="NCBI Taxonomy" id="181472"/>
    <lineage>
        <taxon>Eukaryota</taxon>
        <taxon>Metazoa</taxon>
        <taxon>Chordata</taxon>
        <taxon>Craniata</taxon>
        <taxon>Vertebrata</taxon>
        <taxon>Euteleostomi</taxon>
        <taxon>Actinopterygii</taxon>
        <taxon>Neopterygii</taxon>
        <taxon>Teleostei</taxon>
        <taxon>Neoteleostei</taxon>
        <taxon>Acanthomorphata</taxon>
        <taxon>Ovalentaria</taxon>
        <taxon>Blenniimorphae</taxon>
        <taxon>Blenniiformes</taxon>
        <taxon>Blennioidei</taxon>
        <taxon>Blenniidae</taxon>
        <taxon>Salariinae</taxon>
        <taxon>Salarias</taxon>
    </lineage>
</organism>
<dbReference type="SMART" id="SM00449">
    <property type="entry name" value="SPRY"/>
    <property type="match status" value="1"/>
</dbReference>
<dbReference type="PROSITE" id="PS50919">
    <property type="entry name" value="MIR"/>
    <property type="match status" value="4"/>
</dbReference>
<evidence type="ECO:0000256" key="12">
    <source>
        <dbReference type="ARBA" id="ARBA00022840"/>
    </source>
</evidence>
<keyword evidence="5" id="KW-0406">Ion transport</keyword>
<dbReference type="GO" id="GO:0006941">
    <property type="term" value="P:striated muscle contraction"/>
    <property type="evidence" value="ECO:0007669"/>
    <property type="project" value="TreeGrafter"/>
</dbReference>
<name>A0A672IWY8_SALFA</name>
<dbReference type="CDD" id="cd12877">
    <property type="entry name" value="SPRY1_RyR"/>
    <property type="match status" value="1"/>
</dbReference>
<dbReference type="Gene3D" id="1.25.10.30">
    <property type="entry name" value="IP3 receptor type 1 binding core, RIH domain"/>
    <property type="match status" value="1"/>
</dbReference>
<evidence type="ECO:0000256" key="9">
    <source>
        <dbReference type="ARBA" id="ARBA00022741"/>
    </source>
</evidence>
<comment type="function">
    <text evidence="19">Cytosolic calcium-activated calcium channel that mediates the release of Ca(2+) from the sarcoplasmic reticulum into the cytosol and thereby plays a key role in triggering muscle contraction following depolarization of T-tubules. Repeated very high-level exercise increases the open probability of the channel and leads to Ca(2+) leaking into the cytoplasm. Can also mediate the release of Ca(2+) from intracellular stores in neurons, and may thereby promote prolonged Ca(2+) signaling in the brain. Required for normal embryonic development of muscle fibers and skeletal muscle. Required for normal heart morphogenesis, skin development and ossification during embryogenesis.</text>
</comment>
<dbReference type="InterPro" id="IPR001870">
    <property type="entry name" value="B30.2/SPRY"/>
</dbReference>
<evidence type="ECO:0000259" key="22">
    <source>
        <dbReference type="PROSITE" id="PS50919"/>
    </source>
</evidence>
<dbReference type="PANTHER" id="PTHR46399:SF10">
    <property type="entry name" value="RYANODINE RECEPTOR 1"/>
    <property type="match status" value="1"/>
</dbReference>
<evidence type="ECO:0000256" key="13">
    <source>
        <dbReference type="ARBA" id="ARBA00022951"/>
    </source>
</evidence>
<evidence type="ECO:0000259" key="21">
    <source>
        <dbReference type="PROSITE" id="PS50188"/>
    </source>
</evidence>
<dbReference type="GO" id="GO:0042383">
    <property type="term" value="C:sarcolemma"/>
    <property type="evidence" value="ECO:0007669"/>
    <property type="project" value="TreeGrafter"/>
</dbReference>
<dbReference type="GO" id="GO:0046872">
    <property type="term" value="F:metal ion binding"/>
    <property type="evidence" value="ECO:0007669"/>
    <property type="project" value="UniProtKB-KW"/>
</dbReference>
<reference evidence="23" key="3">
    <citation type="submission" date="2025-09" db="UniProtKB">
        <authorList>
            <consortium name="Ensembl"/>
        </authorList>
    </citation>
    <scope>IDENTIFICATION</scope>
</reference>
<dbReference type="GO" id="GO:0005524">
    <property type="term" value="F:ATP binding"/>
    <property type="evidence" value="ECO:0007669"/>
    <property type="project" value="UniProtKB-KW"/>
</dbReference>
<dbReference type="Ensembl" id="ENSSFAT00005047960.1">
    <property type="protein sequence ID" value="ENSSFAP00005046376.1"/>
    <property type="gene ID" value="ENSSFAG00005022589.1"/>
</dbReference>
<evidence type="ECO:0000256" key="1">
    <source>
        <dbReference type="ARBA" id="ARBA00004326"/>
    </source>
</evidence>
<dbReference type="PROSITE" id="PS50188">
    <property type="entry name" value="B302_SPRY"/>
    <property type="match status" value="1"/>
</dbReference>
<feature type="domain" description="B30.2/SPRY" evidence="21">
    <location>
        <begin position="588"/>
        <end position="798"/>
    </location>
</feature>
<evidence type="ECO:0000256" key="15">
    <source>
        <dbReference type="ARBA" id="ARBA00031197"/>
    </source>
</evidence>
<protein>
    <recommendedName>
        <fullName evidence="2">Ryanodine receptor 1</fullName>
    </recommendedName>
    <alternativeName>
        <fullName evidence="17">Skeletal muscle calcium release channel</fullName>
    </alternativeName>
    <alternativeName>
        <fullName evidence="15">Skeletal muscle ryanodine receptor</fullName>
    </alternativeName>
    <alternativeName>
        <fullName evidence="18">Skeletal muscle-type ryanodine receptor</fullName>
    </alternativeName>
    <alternativeName>
        <fullName evidence="16">Type 1 ryanodine receptor</fullName>
    </alternativeName>
</protein>
<keyword evidence="6" id="KW-0407">Ion channel</keyword>
<evidence type="ECO:0000256" key="3">
    <source>
        <dbReference type="ARBA" id="ARBA00022473"/>
    </source>
</evidence>
<sequence>MHRLNSVSHSVVVCGVQDDQVVLQCTASVLKEQIKLCLSCEGFGNRLCFLETTSNAQNVPPDLAICTFILEQSLSVRALQEMLANTVEMTESSQGGGHRTLLYGHAILLRHHHSGMYLSCLTTSRSLTDKLAFDVGLQEDSTGEACWWTIHPASKQRSEGEKVRVGDDLILVSVSSERYLHLSYASGDLMVDASFMQTLWNMNPISSGCELAEGFLTGGHVLRLFHGHMDECLAIATPEEGEEKRRMAHYEGGAVCSQARSLWRLEPLRISWSGSHMKWGQSFRIRHITTGRYLCLDEEKGLLVVDPEKANTKLSAFCFRVSKEKVEVAQKRDVEGMGIPEIKYGESMCFVQHVSTGLWLTYAALDAKAARLGMMKRKVILHQEGHMDDALTVSRSQTEESQAARMIYSTTGLFRQFIKGLDSLSMKSKSPVAVSLPLEGVILSLQDLIFYFRPPEEELEHEEKQTKLRSLRNRQNLFQEEGMITIVLECIDRLNVYNTAAHFSEFAGEEAAESWKEIVNLLYELLASLIRGNRSNCALFCDNLDWLVSKLDRLEASSGILEVLYCVLIESPEVLNIIQENHIKSIISLLDKHGRNHKVLDVLRSLCVCNGVAVRSNQNLITENLLPGRDLLLQTNIVNYVTSVRPNIFLGTCEGSTQYKKWYYEMMVDYVEPFVTAQASHLRVGWAMTEGYSPYPGGGEGWGGNGVGDDLYSYGFDGLHLWSGTVARQVASPSAHTLAADDVVSCCLDLSVPSISFRINGHPVQGMFENFNVDGLFFPVISFSAGVKARFLLGGRHGDFKFMPPPGYAPCYEALLPRERMRIEPIKEYKHDFNGVRNLLGPTLSLTHTSFTPCPVDTVQIVLPPHLERIREKLAENIHELWAITRIEQGWTYGTFRDDNKKLHPCLVDFQNTIGDSCLRVLFQDSAGAGLGESQENQAPQDVRRQRHCPSSSYVMSNGYKPAPLDLSHVKLTPNQNQLVEKLAENGHNVWARDRVRQGWTYSIVQVTVPSCLPTALIKCLISLSCLIFFSHIIFLNVYIPMLLRTSLISETLVWYLTTFWTREPRKPTETASTTPSALSSATATTSSLQTRRAVSPFIMSALNVEWCAIPLILQHPANKTSLPCVAVCSWPRP</sequence>
<dbReference type="Pfam" id="PF08709">
    <property type="entry name" value="Ins145_P3_rec"/>
    <property type="match status" value="1"/>
</dbReference>
<evidence type="ECO:0000256" key="10">
    <source>
        <dbReference type="ARBA" id="ARBA00022799"/>
    </source>
</evidence>
<reference evidence="23" key="2">
    <citation type="submission" date="2025-08" db="UniProtKB">
        <authorList>
            <consortium name="Ensembl"/>
        </authorList>
    </citation>
    <scope>IDENTIFICATION</scope>
</reference>
<evidence type="ECO:0000256" key="6">
    <source>
        <dbReference type="ARBA" id="ARBA00022673"/>
    </source>
</evidence>
<dbReference type="PANTHER" id="PTHR46399">
    <property type="entry name" value="B30.2/SPRY DOMAIN-CONTAINING PROTEIN"/>
    <property type="match status" value="1"/>
</dbReference>
<dbReference type="Pfam" id="PF01365">
    <property type="entry name" value="RYDR_ITPR"/>
    <property type="match status" value="1"/>
</dbReference>
<evidence type="ECO:0000256" key="7">
    <source>
        <dbReference type="ARBA" id="ARBA00022723"/>
    </source>
</evidence>
<dbReference type="GO" id="GO:0005219">
    <property type="term" value="F:ryanodine-sensitive calcium-release channel activity"/>
    <property type="evidence" value="ECO:0007669"/>
    <property type="project" value="InterPro"/>
</dbReference>
<keyword evidence="6" id="KW-0107">Calcium channel</keyword>
<keyword evidence="12" id="KW-0067">ATP-binding</keyword>
<dbReference type="GO" id="GO:0030018">
    <property type="term" value="C:Z disc"/>
    <property type="evidence" value="ECO:0007669"/>
    <property type="project" value="TreeGrafter"/>
</dbReference>
<dbReference type="Gene3D" id="2.60.120.920">
    <property type="match status" value="1"/>
</dbReference>
<dbReference type="FunFam" id="2.80.10.50:FF:000009">
    <property type="entry name" value="Ryanodine receptor 1 (skeletal)"/>
    <property type="match status" value="1"/>
</dbReference>
<keyword evidence="10" id="KW-0702">S-nitrosylation</keyword>
<keyword evidence="5" id="KW-0109">Calcium transport</keyword>
<keyword evidence="8" id="KW-0677">Repeat</keyword>
<dbReference type="GO" id="GO:0014808">
    <property type="term" value="P:release of sequestered calcium ion into cytosol by sarcoplasmic reticulum"/>
    <property type="evidence" value="ECO:0007669"/>
    <property type="project" value="TreeGrafter"/>
</dbReference>
<gene>
    <name evidence="23" type="primary">ryr1b</name>
</gene>
<dbReference type="GO" id="GO:0034704">
    <property type="term" value="C:calcium channel complex"/>
    <property type="evidence" value="ECO:0007669"/>
    <property type="project" value="TreeGrafter"/>
</dbReference>
<keyword evidence="14" id="KW-0675">Receptor</keyword>
<evidence type="ECO:0000313" key="24">
    <source>
        <dbReference type="Proteomes" id="UP000472267"/>
    </source>
</evidence>
<evidence type="ECO:0000256" key="4">
    <source>
        <dbReference type="ARBA" id="ARBA00022553"/>
    </source>
</evidence>
<feature type="domain" description="MIR" evidence="22">
    <location>
        <begin position="98"/>
        <end position="153"/>
    </location>
</feature>
<dbReference type="FunFam" id="1.25.10.30:FF:000002">
    <property type="entry name" value="ryanodine receptor isoform X2"/>
    <property type="match status" value="1"/>
</dbReference>
<feature type="domain" description="MIR" evidence="22">
    <location>
        <begin position="274"/>
        <end position="331"/>
    </location>
</feature>
<dbReference type="Gene3D" id="2.80.10.50">
    <property type="match status" value="2"/>
</dbReference>
<evidence type="ECO:0000256" key="16">
    <source>
        <dbReference type="ARBA" id="ARBA00032832"/>
    </source>
</evidence>
<dbReference type="GO" id="GO:0033017">
    <property type="term" value="C:sarcoplasmic reticulum membrane"/>
    <property type="evidence" value="ECO:0007669"/>
    <property type="project" value="UniProtKB-SubCell"/>
</dbReference>
<dbReference type="FunFam" id="2.80.10.50:FF:000006">
    <property type="entry name" value="Ryanodine receptor 2 (Cardiac)"/>
    <property type="match status" value="1"/>
</dbReference>
<feature type="domain" description="MIR" evidence="22">
    <location>
        <begin position="160"/>
        <end position="205"/>
    </location>
</feature>
<evidence type="ECO:0000256" key="5">
    <source>
        <dbReference type="ARBA" id="ARBA00022568"/>
    </source>
</evidence>
<keyword evidence="11" id="KW-0106">Calcium</keyword>
<comment type="subcellular location">
    <subcellularLocation>
        <location evidence="1">Sarcoplasmic reticulum membrane</location>
        <topology evidence="1">Multi-pass membrane protein</topology>
    </subcellularLocation>
</comment>
<evidence type="ECO:0000256" key="2">
    <source>
        <dbReference type="ARBA" id="ARBA00014291"/>
    </source>
</evidence>
<dbReference type="SUPFAM" id="SSF82109">
    <property type="entry name" value="MIR domain"/>
    <property type="match status" value="2"/>
</dbReference>
<dbReference type="Proteomes" id="UP000472267">
    <property type="component" value="Chromosome 14"/>
</dbReference>
<keyword evidence="13" id="KW-0703">Sarcoplasmic reticulum</keyword>
<dbReference type="InterPro" id="IPR035761">
    <property type="entry name" value="SPRY1_RyR"/>
</dbReference>
<keyword evidence="9" id="KW-0547">Nucleotide-binding</keyword>
<dbReference type="InterPro" id="IPR043136">
    <property type="entry name" value="B30.2/SPRY_sf"/>
</dbReference>
<dbReference type="Pfam" id="PF00622">
    <property type="entry name" value="SPRY"/>
    <property type="match status" value="1"/>
</dbReference>
<dbReference type="AlphaFoldDB" id="A0A672IWY8"/>
<dbReference type="PRINTS" id="PR00795">
    <property type="entry name" value="RYANODINER"/>
</dbReference>
<dbReference type="Pfam" id="PF02026">
    <property type="entry name" value="RyR"/>
    <property type="match status" value="2"/>
</dbReference>